<evidence type="ECO:0000256" key="4">
    <source>
        <dbReference type="ARBA" id="ARBA00022737"/>
    </source>
</evidence>
<dbReference type="InterPro" id="IPR003439">
    <property type="entry name" value="ABC_transporter-like_ATP-bd"/>
</dbReference>
<evidence type="ECO:0000256" key="5">
    <source>
        <dbReference type="ARBA" id="ARBA00022741"/>
    </source>
</evidence>
<keyword evidence="6 10" id="KW-0067">ATP-binding</keyword>
<dbReference type="PROSITE" id="PS00211">
    <property type="entry name" value="ABC_TRANSPORTER_1"/>
    <property type="match status" value="2"/>
</dbReference>
<comment type="subcellular location">
    <subcellularLocation>
        <location evidence="1">Cell membrane</location>
        <topology evidence="1">Peripheral membrane protein</topology>
    </subcellularLocation>
</comment>
<dbReference type="InterPro" id="IPR050107">
    <property type="entry name" value="ABC_carbohydrate_import_ATPase"/>
</dbReference>
<protein>
    <submittedName>
        <fullName evidence="10">ABC transporter ATP-binding protein</fullName>
    </submittedName>
</protein>
<dbReference type="SUPFAM" id="SSF52540">
    <property type="entry name" value="P-loop containing nucleoside triphosphate hydrolases"/>
    <property type="match status" value="2"/>
</dbReference>
<name>A0A412ZD87_9FIRM</name>
<dbReference type="FunFam" id="3.40.50.300:FF:000127">
    <property type="entry name" value="Ribose import ATP-binding protein RbsA"/>
    <property type="match status" value="1"/>
</dbReference>
<reference evidence="10 11" key="1">
    <citation type="submission" date="2018-08" db="EMBL/GenBank/DDBJ databases">
        <title>A genome reference for cultivated species of the human gut microbiota.</title>
        <authorList>
            <person name="Zou Y."/>
            <person name="Xue W."/>
            <person name="Luo G."/>
        </authorList>
    </citation>
    <scope>NUCLEOTIDE SEQUENCE [LARGE SCALE GENOMIC DNA]</scope>
    <source>
        <strain evidence="10 11">AF14-18</strain>
    </source>
</reference>
<dbReference type="RefSeq" id="WP_118017070.1">
    <property type="nucleotide sequence ID" value="NZ_CATYQV010000025.1"/>
</dbReference>
<feature type="domain" description="ABC transporter" evidence="9">
    <location>
        <begin position="257"/>
        <end position="499"/>
    </location>
</feature>
<dbReference type="SMART" id="SM00382">
    <property type="entry name" value="AAA"/>
    <property type="match status" value="1"/>
</dbReference>
<evidence type="ECO:0000313" key="11">
    <source>
        <dbReference type="Proteomes" id="UP000284543"/>
    </source>
</evidence>
<dbReference type="PROSITE" id="PS50893">
    <property type="entry name" value="ABC_TRANSPORTER_2"/>
    <property type="match status" value="2"/>
</dbReference>
<sequence length="508" mass="56242">MYAIEMQGITKTFHGSYANKEVSLKVEQGEIHSLLGENGAGKTTLMKILFGLYKADKGRILINGSPAAIRSPHDAIDYGISMVHQHFVLVGNLTITENIILGHEPRKGILLDRGKARQKVDALIRRYHFDLNPESRIENLSVGEKQRVEILKALYNESSIILLDEPTAVLTPQEVQELFAMLRQLKKDGRTIIIITHKLKETLAIADNITILRRGENIASLPAAQATEDKLAELMVGRPISFDVQRVPYDGSGPVKLGLKNICLKKKGRSVLTDISLECRAGEILGIAGVEGNGQTELIEVVTGIENHFTGQVCCGSQPVSAISPRRMLDYVGHIPEERGKRGFVKGFSNWENLILGYHYRPEYVKHGFLNIRRIKQVARDTIKQFDVRTDGIDQLTSSLSGGNQQKLIIGRTLLHQSNIIVAAQPTRGVDIGAIEYIHQHLMQMRDSGSAILLISADLDEVIKLADRIAVLYEGRVVAEKETGAFTKTELGYYMLGGNARKEAADND</sequence>
<proteinExistence type="predicted"/>
<evidence type="ECO:0000256" key="8">
    <source>
        <dbReference type="ARBA" id="ARBA00023136"/>
    </source>
</evidence>
<keyword evidence="8" id="KW-0472">Membrane</keyword>
<evidence type="ECO:0000256" key="2">
    <source>
        <dbReference type="ARBA" id="ARBA00022448"/>
    </source>
</evidence>
<dbReference type="PANTHER" id="PTHR43790:SF9">
    <property type="entry name" value="GALACTOFURANOSE TRANSPORTER ATP-BINDING PROTEIN YTFR"/>
    <property type="match status" value="1"/>
</dbReference>
<evidence type="ECO:0000256" key="7">
    <source>
        <dbReference type="ARBA" id="ARBA00022967"/>
    </source>
</evidence>
<gene>
    <name evidence="10" type="ORF">DWW02_00140</name>
</gene>
<dbReference type="GO" id="GO:0005524">
    <property type="term" value="F:ATP binding"/>
    <property type="evidence" value="ECO:0007669"/>
    <property type="project" value="UniProtKB-KW"/>
</dbReference>
<dbReference type="Pfam" id="PF00005">
    <property type="entry name" value="ABC_tran"/>
    <property type="match status" value="2"/>
</dbReference>
<evidence type="ECO:0000256" key="1">
    <source>
        <dbReference type="ARBA" id="ARBA00004202"/>
    </source>
</evidence>
<keyword evidence="3" id="KW-1003">Cell membrane</keyword>
<dbReference type="EMBL" id="QRZM01000001">
    <property type="protein sequence ID" value="RGV78191.1"/>
    <property type="molecule type" value="Genomic_DNA"/>
</dbReference>
<dbReference type="PANTHER" id="PTHR43790">
    <property type="entry name" value="CARBOHYDRATE TRANSPORT ATP-BINDING PROTEIN MG119-RELATED"/>
    <property type="match status" value="1"/>
</dbReference>
<dbReference type="CDD" id="cd03215">
    <property type="entry name" value="ABC_Carb_Monos_II"/>
    <property type="match status" value="1"/>
</dbReference>
<dbReference type="Proteomes" id="UP000284543">
    <property type="component" value="Unassembled WGS sequence"/>
</dbReference>
<dbReference type="GO" id="GO:0016887">
    <property type="term" value="F:ATP hydrolysis activity"/>
    <property type="evidence" value="ECO:0007669"/>
    <property type="project" value="InterPro"/>
</dbReference>
<keyword evidence="4" id="KW-0677">Repeat</keyword>
<accession>A0A412ZD87</accession>
<keyword evidence="5" id="KW-0547">Nucleotide-binding</keyword>
<dbReference type="CDD" id="cd03216">
    <property type="entry name" value="ABC_Carb_Monos_I"/>
    <property type="match status" value="1"/>
</dbReference>
<dbReference type="GO" id="GO:0005886">
    <property type="term" value="C:plasma membrane"/>
    <property type="evidence" value="ECO:0007669"/>
    <property type="project" value="UniProtKB-SubCell"/>
</dbReference>
<evidence type="ECO:0000256" key="6">
    <source>
        <dbReference type="ARBA" id="ARBA00022840"/>
    </source>
</evidence>
<dbReference type="InterPro" id="IPR017871">
    <property type="entry name" value="ABC_transporter-like_CS"/>
</dbReference>
<feature type="domain" description="ABC transporter" evidence="9">
    <location>
        <begin position="4"/>
        <end position="239"/>
    </location>
</feature>
<keyword evidence="7" id="KW-1278">Translocase</keyword>
<comment type="caution">
    <text evidence="10">The sequence shown here is derived from an EMBL/GenBank/DDBJ whole genome shotgun (WGS) entry which is preliminary data.</text>
</comment>
<dbReference type="InterPro" id="IPR003593">
    <property type="entry name" value="AAA+_ATPase"/>
</dbReference>
<evidence type="ECO:0000256" key="3">
    <source>
        <dbReference type="ARBA" id="ARBA00022475"/>
    </source>
</evidence>
<dbReference type="AlphaFoldDB" id="A0A412ZD87"/>
<keyword evidence="2" id="KW-0813">Transport</keyword>
<evidence type="ECO:0000313" key="10">
    <source>
        <dbReference type="EMBL" id="RGV78191.1"/>
    </source>
</evidence>
<organism evidence="10 11">
    <name type="scientific">Enterocloster bolteae</name>
    <dbReference type="NCBI Taxonomy" id="208479"/>
    <lineage>
        <taxon>Bacteria</taxon>
        <taxon>Bacillati</taxon>
        <taxon>Bacillota</taxon>
        <taxon>Clostridia</taxon>
        <taxon>Lachnospirales</taxon>
        <taxon>Lachnospiraceae</taxon>
        <taxon>Enterocloster</taxon>
    </lineage>
</organism>
<evidence type="ECO:0000259" key="9">
    <source>
        <dbReference type="PROSITE" id="PS50893"/>
    </source>
</evidence>
<dbReference type="InterPro" id="IPR027417">
    <property type="entry name" value="P-loop_NTPase"/>
</dbReference>
<dbReference type="Gene3D" id="3.40.50.300">
    <property type="entry name" value="P-loop containing nucleotide triphosphate hydrolases"/>
    <property type="match status" value="2"/>
</dbReference>